<dbReference type="KEGG" id="sfd:USDA257_c28140"/>
<evidence type="ECO:0000313" key="1">
    <source>
        <dbReference type="EMBL" id="AFL51385.1"/>
    </source>
</evidence>
<gene>
    <name evidence="1" type="ORF">USDA257_c28140</name>
</gene>
<sequence>MAMKSRMVVSGPSLSSRRATFYWPLRQLIARQRHVRQLEFGERFRLFRHAESSSVEVSISRMS</sequence>
<dbReference type="Proteomes" id="UP000006180">
    <property type="component" value="Chromosome"/>
</dbReference>
<name>I3X679_SINF2</name>
<dbReference type="HOGENOM" id="CLU_2883505_0_0_5"/>
<dbReference type="AlphaFoldDB" id="I3X679"/>
<evidence type="ECO:0000313" key="2">
    <source>
        <dbReference type="Proteomes" id="UP000006180"/>
    </source>
</evidence>
<proteinExistence type="predicted"/>
<protein>
    <submittedName>
        <fullName evidence="1">Uncharacterized protein</fullName>
    </submittedName>
</protein>
<accession>I3X679</accession>
<dbReference type="STRING" id="1185652.USDA257_c28140"/>
<dbReference type="EMBL" id="CP003563">
    <property type="protein sequence ID" value="AFL51385.1"/>
    <property type="molecule type" value="Genomic_DNA"/>
</dbReference>
<dbReference type="PATRIC" id="fig|1185652.3.peg.2923"/>
<organism evidence="1 2">
    <name type="scientific">Sinorhizobium fredii (strain USDA 257)</name>
    <dbReference type="NCBI Taxonomy" id="1185652"/>
    <lineage>
        <taxon>Bacteria</taxon>
        <taxon>Pseudomonadati</taxon>
        <taxon>Pseudomonadota</taxon>
        <taxon>Alphaproteobacteria</taxon>
        <taxon>Hyphomicrobiales</taxon>
        <taxon>Rhizobiaceae</taxon>
        <taxon>Sinorhizobium/Ensifer group</taxon>
        <taxon>Sinorhizobium</taxon>
    </lineage>
</organism>
<reference evidence="1 2" key="1">
    <citation type="journal article" date="2012" name="J. Bacteriol.">
        <title>Complete genome sequence of the broad-host-range strain Sinorhizobium fredii USDA257.</title>
        <authorList>
            <person name="Schuldes J."/>
            <person name="Rodriguez Orbegoso M."/>
            <person name="Schmeisser C."/>
            <person name="Krishnan H.B."/>
            <person name="Daniel R."/>
            <person name="Streit W.R."/>
        </authorList>
    </citation>
    <scope>NUCLEOTIDE SEQUENCE [LARGE SCALE GENOMIC DNA]</scope>
    <source>
        <strain evidence="1 2">USDA 257</strain>
    </source>
</reference>